<dbReference type="STRING" id="3218.A0A2K1L327"/>
<feature type="transmembrane region" description="Helical" evidence="8">
    <location>
        <begin position="231"/>
        <end position="252"/>
    </location>
</feature>
<feature type="domain" description="Phosphatidic acid phosphatase type 2/haloperoxidase" evidence="9">
    <location>
        <begin position="155"/>
        <end position="275"/>
    </location>
</feature>
<evidence type="ECO:0000313" key="10">
    <source>
        <dbReference type="EMBL" id="PNR60430.1"/>
    </source>
</evidence>
<feature type="transmembrane region" description="Helical" evidence="8">
    <location>
        <begin position="319"/>
        <end position="337"/>
    </location>
</feature>
<feature type="transmembrane region" description="Helical" evidence="8">
    <location>
        <begin position="344"/>
        <end position="370"/>
    </location>
</feature>
<feature type="transmembrane region" description="Helical" evidence="8">
    <location>
        <begin position="125"/>
        <end position="147"/>
    </location>
</feature>
<dbReference type="GO" id="GO:0005789">
    <property type="term" value="C:endoplasmic reticulum membrane"/>
    <property type="evidence" value="ECO:0000318"/>
    <property type="project" value="GO_Central"/>
</dbReference>
<feature type="transmembrane region" description="Helical" evidence="8">
    <location>
        <begin position="258"/>
        <end position="277"/>
    </location>
</feature>
<gene>
    <name evidence="11" type="primary">LOC112295775</name>
    <name evidence="10" type="ORF">PHYPA_003223</name>
</gene>
<dbReference type="AlphaFoldDB" id="A0A2K1L327"/>
<evidence type="ECO:0000256" key="2">
    <source>
        <dbReference type="ARBA" id="ARBA00022692"/>
    </source>
</evidence>
<evidence type="ECO:0000256" key="8">
    <source>
        <dbReference type="SAM" id="Phobius"/>
    </source>
</evidence>
<reference evidence="11" key="3">
    <citation type="submission" date="2020-12" db="UniProtKB">
        <authorList>
            <consortium name="EnsemblPlants"/>
        </authorList>
    </citation>
    <scope>IDENTIFICATION</scope>
</reference>
<evidence type="ECO:0000256" key="4">
    <source>
        <dbReference type="ARBA" id="ARBA00022824"/>
    </source>
</evidence>
<keyword evidence="5 8" id="KW-1133">Transmembrane helix</keyword>
<dbReference type="EMBL" id="ABEU02000002">
    <property type="protein sequence ID" value="PNR60430.1"/>
    <property type="molecule type" value="Genomic_DNA"/>
</dbReference>
<accession>A0A2K1L327</accession>
<reference evidence="10 12" key="2">
    <citation type="journal article" date="2018" name="Plant J.">
        <title>The Physcomitrella patens chromosome-scale assembly reveals moss genome structure and evolution.</title>
        <authorList>
            <person name="Lang D."/>
            <person name="Ullrich K.K."/>
            <person name="Murat F."/>
            <person name="Fuchs J."/>
            <person name="Jenkins J."/>
            <person name="Haas F.B."/>
            <person name="Piednoel M."/>
            <person name="Gundlach H."/>
            <person name="Van Bel M."/>
            <person name="Meyberg R."/>
            <person name="Vives C."/>
            <person name="Morata J."/>
            <person name="Symeonidi A."/>
            <person name="Hiss M."/>
            <person name="Muchero W."/>
            <person name="Kamisugi Y."/>
            <person name="Saleh O."/>
            <person name="Blanc G."/>
            <person name="Decker E.L."/>
            <person name="van Gessel N."/>
            <person name="Grimwood J."/>
            <person name="Hayes R.D."/>
            <person name="Graham S.W."/>
            <person name="Gunter L.E."/>
            <person name="McDaniel S.F."/>
            <person name="Hoernstein S.N.W."/>
            <person name="Larsson A."/>
            <person name="Li F.W."/>
            <person name="Perroud P.F."/>
            <person name="Phillips J."/>
            <person name="Ranjan P."/>
            <person name="Rokshar D.S."/>
            <person name="Rothfels C.J."/>
            <person name="Schneider L."/>
            <person name="Shu S."/>
            <person name="Stevenson D.W."/>
            <person name="Thummler F."/>
            <person name="Tillich M."/>
            <person name="Villarreal Aguilar J.C."/>
            <person name="Widiez T."/>
            <person name="Wong G.K."/>
            <person name="Wymore A."/>
            <person name="Zhang Y."/>
            <person name="Zimmer A.D."/>
            <person name="Quatrano R.S."/>
            <person name="Mayer K.F.X."/>
            <person name="Goodstein D."/>
            <person name="Casacuberta J.M."/>
            <person name="Vandepoele K."/>
            <person name="Reski R."/>
            <person name="Cuming A.C."/>
            <person name="Tuskan G.A."/>
            <person name="Maumus F."/>
            <person name="Salse J."/>
            <person name="Schmutz J."/>
            <person name="Rensing S.A."/>
        </authorList>
    </citation>
    <scope>NUCLEOTIDE SEQUENCE [LARGE SCALE GENOMIC DNA]</scope>
    <source>
        <strain evidence="11 12">cv. Gransden 2004</strain>
    </source>
</reference>
<feature type="transmembrane region" description="Helical" evidence="8">
    <location>
        <begin position="26"/>
        <end position="48"/>
    </location>
</feature>
<feature type="transmembrane region" description="Helical" evidence="8">
    <location>
        <begin position="204"/>
        <end position="222"/>
    </location>
</feature>
<dbReference type="InterPro" id="IPR000326">
    <property type="entry name" value="PAP2/HPO"/>
</dbReference>
<keyword evidence="12" id="KW-1185">Reference proteome</keyword>
<dbReference type="Gene3D" id="1.20.144.10">
    <property type="entry name" value="Phosphatidic acid phosphatase type 2/haloperoxidase"/>
    <property type="match status" value="1"/>
</dbReference>
<dbReference type="PaxDb" id="3218-PP1S22_422V6.1"/>
<dbReference type="GO" id="GO:0042392">
    <property type="term" value="F:sphingosine-1-phosphate phosphatase activity"/>
    <property type="evidence" value="ECO:0000318"/>
    <property type="project" value="GO_Central"/>
</dbReference>
<dbReference type="SMART" id="SM00014">
    <property type="entry name" value="acidPPc"/>
    <property type="match status" value="1"/>
</dbReference>
<evidence type="ECO:0000256" key="7">
    <source>
        <dbReference type="ARBA" id="ARBA00038324"/>
    </source>
</evidence>
<dbReference type="EnsemblPlants" id="Pp3c2_26340V3.1">
    <property type="protein sequence ID" value="Pp3c2_26340V3.1"/>
    <property type="gene ID" value="Pp3c2_26340"/>
</dbReference>
<dbReference type="InterPro" id="IPR036938">
    <property type="entry name" value="PAP2/HPO_sf"/>
</dbReference>
<evidence type="ECO:0000256" key="1">
    <source>
        <dbReference type="ARBA" id="ARBA00004477"/>
    </source>
</evidence>
<evidence type="ECO:0000313" key="12">
    <source>
        <dbReference type="Proteomes" id="UP000006727"/>
    </source>
</evidence>
<dbReference type="Pfam" id="PF01569">
    <property type="entry name" value="PAP2"/>
    <property type="match status" value="1"/>
</dbReference>
<comment type="subcellular location">
    <subcellularLocation>
        <location evidence="1">Endoplasmic reticulum membrane</location>
        <topology evidence="1">Multi-pass membrane protein</topology>
    </subcellularLocation>
</comment>
<reference evidence="10 12" key="1">
    <citation type="journal article" date="2008" name="Science">
        <title>The Physcomitrella genome reveals evolutionary insights into the conquest of land by plants.</title>
        <authorList>
            <person name="Rensing S."/>
            <person name="Lang D."/>
            <person name="Zimmer A."/>
            <person name="Terry A."/>
            <person name="Salamov A."/>
            <person name="Shapiro H."/>
            <person name="Nishiyama T."/>
            <person name="Perroud P.-F."/>
            <person name="Lindquist E."/>
            <person name="Kamisugi Y."/>
            <person name="Tanahashi T."/>
            <person name="Sakakibara K."/>
            <person name="Fujita T."/>
            <person name="Oishi K."/>
            <person name="Shin-I T."/>
            <person name="Kuroki Y."/>
            <person name="Toyoda A."/>
            <person name="Suzuki Y."/>
            <person name="Hashimoto A."/>
            <person name="Yamaguchi K."/>
            <person name="Sugano A."/>
            <person name="Kohara Y."/>
            <person name="Fujiyama A."/>
            <person name="Anterola A."/>
            <person name="Aoki S."/>
            <person name="Ashton N."/>
            <person name="Barbazuk W.B."/>
            <person name="Barker E."/>
            <person name="Bennetzen J."/>
            <person name="Bezanilla M."/>
            <person name="Blankenship R."/>
            <person name="Cho S.H."/>
            <person name="Dutcher S."/>
            <person name="Estelle M."/>
            <person name="Fawcett J.A."/>
            <person name="Gundlach H."/>
            <person name="Hanada K."/>
            <person name="Heyl A."/>
            <person name="Hicks K.A."/>
            <person name="Hugh J."/>
            <person name="Lohr M."/>
            <person name="Mayer K."/>
            <person name="Melkozernov A."/>
            <person name="Murata T."/>
            <person name="Nelson D."/>
            <person name="Pils B."/>
            <person name="Prigge M."/>
            <person name="Reiss B."/>
            <person name="Renner T."/>
            <person name="Rombauts S."/>
            <person name="Rushton P."/>
            <person name="Sanderfoot A."/>
            <person name="Schween G."/>
            <person name="Shiu S.-H."/>
            <person name="Stueber K."/>
            <person name="Theodoulou F.L."/>
            <person name="Tu H."/>
            <person name="Van de Peer Y."/>
            <person name="Verrier P.J."/>
            <person name="Waters E."/>
            <person name="Wood A."/>
            <person name="Yang L."/>
            <person name="Cove D."/>
            <person name="Cuming A."/>
            <person name="Hasebe M."/>
            <person name="Lucas S."/>
            <person name="Mishler D.B."/>
            <person name="Reski R."/>
            <person name="Grigoriev I."/>
            <person name="Quatrano R.S."/>
            <person name="Boore J.L."/>
        </authorList>
    </citation>
    <scope>NUCLEOTIDE SEQUENCE [LARGE SCALE GENOMIC DNA]</scope>
    <source>
        <strain evidence="11 12">cv. Gransden 2004</strain>
    </source>
</reference>
<evidence type="ECO:0000313" key="11">
    <source>
        <dbReference type="EnsemblPlants" id="Pp3c2_26340V3.1"/>
    </source>
</evidence>
<dbReference type="PANTHER" id="PTHR14969">
    <property type="entry name" value="SPHINGOSINE-1-PHOSPHATE PHOSPHOHYDROLASE"/>
    <property type="match status" value="1"/>
</dbReference>
<dbReference type="GO" id="GO:0046839">
    <property type="term" value="P:phospholipid dephosphorylation"/>
    <property type="evidence" value="ECO:0000318"/>
    <property type="project" value="GO_Central"/>
</dbReference>
<feature type="transmembrane region" description="Helical" evidence="8">
    <location>
        <begin position="284"/>
        <end position="307"/>
    </location>
</feature>
<keyword evidence="2 8" id="KW-0812">Transmembrane</keyword>
<dbReference type="PANTHER" id="PTHR14969:SF28">
    <property type="entry name" value="DIHYDROSPHINGOSINE 1-PHOSPHATE PHOSPHATASE LCB3-RELATED"/>
    <property type="match status" value="1"/>
</dbReference>
<proteinExistence type="inferred from homology"/>
<keyword evidence="6 8" id="KW-0472">Membrane</keyword>
<comment type="similarity">
    <text evidence="7">Belongs to the type 2 lipid phosphate phosphatase family.</text>
</comment>
<dbReference type="SUPFAM" id="SSF48317">
    <property type="entry name" value="Acid phosphatase/Vanadium-dependent haloperoxidase"/>
    <property type="match status" value="1"/>
</dbReference>
<evidence type="ECO:0000256" key="6">
    <source>
        <dbReference type="ARBA" id="ARBA00023136"/>
    </source>
</evidence>
<keyword evidence="3" id="KW-0378">Hydrolase</keyword>
<organism evidence="10">
    <name type="scientific">Physcomitrium patens</name>
    <name type="common">Spreading-leaved earth moss</name>
    <name type="synonym">Physcomitrella patens</name>
    <dbReference type="NCBI Taxonomy" id="3218"/>
    <lineage>
        <taxon>Eukaryota</taxon>
        <taxon>Viridiplantae</taxon>
        <taxon>Streptophyta</taxon>
        <taxon>Embryophyta</taxon>
        <taxon>Bryophyta</taxon>
        <taxon>Bryophytina</taxon>
        <taxon>Bryopsida</taxon>
        <taxon>Funariidae</taxon>
        <taxon>Funariales</taxon>
        <taxon>Funariaceae</taxon>
        <taxon>Physcomitrium</taxon>
    </lineage>
</organism>
<keyword evidence="4" id="KW-0256">Endoplasmic reticulum</keyword>
<dbReference type="Gramene" id="Pp3c2_26340V3.1">
    <property type="protein sequence ID" value="Pp3c2_26340V3.1"/>
    <property type="gene ID" value="Pp3c2_26340"/>
</dbReference>
<feature type="transmembrane region" description="Helical" evidence="8">
    <location>
        <begin position="376"/>
        <end position="397"/>
    </location>
</feature>
<sequence length="504" mass="55306">MRELEEGGCETMMDHFNAWTVKKHAVCVKFLIALIGITGHMAGLAHGALQSNGPSVSVVTLKILPTPWQFAVVGAIFILVIIARLSSCTEYLRGLVQPFVLRRVESGVPVILAIQEYRHWLLDNILGTIATVVSAPFYTVLLPMLFWHGQPKLGRQLTLLLATCIYVGNSFKDTVCAPRPPAPVCRIASIGSEKKGSEEYGLPSSHSINITCFSGYILYYLWGQKVEPDTIFMASIMFTTLVTLVIFGRLYLGMHSPIDIFVGCAIGASLLLVWFNVDCYLDTFIIGGEYVIPFWAAISILGLYAYPIPQSHTPSFEDHTAFSGVAFGIVAGVHRVFPHYHSALAASAVSLTVAHVFTRTALGIVTSIAVKEGSKLLATLVFPSICSALKLLLGFRFHSSYYMKSKRTVLDDVEASKDSTELQALNSNEILNDIESKGRCDEPQVPDRKEAVAGLGASMTWRALKFNPEYESMDVDTGIRFVQYAALAWSVADLVPHIFSLLNL</sequence>
<dbReference type="Proteomes" id="UP000006727">
    <property type="component" value="Chromosome 2"/>
</dbReference>
<name>A0A2K1L327_PHYPA</name>
<protein>
    <recommendedName>
        <fullName evidence="9">Phosphatidic acid phosphatase type 2/haloperoxidase domain-containing protein</fullName>
    </recommendedName>
</protein>
<feature type="transmembrane region" description="Helical" evidence="8">
    <location>
        <begin position="68"/>
        <end position="85"/>
    </location>
</feature>
<evidence type="ECO:0000256" key="5">
    <source>
        <dbReference type="ARBA" id="ARBA00022989"/>
    </source>
</evidence>
<evidence type="ECO:0000259" key="9">
    <source>
        <dbReference type="SMART" id="SM00014"/>
    </source>
</evidence>
<evidence type="ECO:0000256" key="3">
    <source>
        <dbReference type="ARBA" id="ARBA00022801"/>
    </source>
</evidence>